<dbReference type="Proteomes" id="UP000294744">
    <property type="component" value="Unassembled WGS sequence"/>
</dbReference>
<organism evidence="6 7">
    <name type="scientific">Saccharopolyspora aridisoli</name>
    <dbReference type="NCBI Taxonomy" id="2530385"/>
    <lineage>
        <taxon>Bacteria</taxon>
        <taxon>Bacillati</taxon>
        <taxon>Actinomycetota</taxon>
        <taxon>Actinomycetes</taxon>
        <taxon>Pseudonocardiales</taxon>
        <taxon>Pseudonocardiaceae</taxon>
        <taxon>Saccharopolyspora</taxon>
    </lineage>
</organism>
<feature type="domain" description="Maltokinase N-terminal cap" evidence="5">
    <location>
        <begin position="20"/>
        <end position="99"/>
    </location>
</feature>
<evidence type="ECO:0000256" key="4">
    <source>
        <dbReference type="ARBA" id="ARBA00022840"/>
    </source>
</evidence>
<evidence type="ECO:0000256" key="3">
    <source>
        <dbReference type="ARBA" id="ARBA00022777"/>
    </source>
</evidence>
<gene>
    <name evidence="6" type="ORF">E1161_09055</name>
</gene>
<sequence length="201" mass="21501">MAIVHRATVSPTKQEIVTSWLDAQSWGAEGRVEMLGSYRFDDPAGEVGVESLVVRRGGTHFQLPLTYRGAPMDDAGARLLTTMEHSALGRRWIYLATSDPVGFDCFVRALLGQLEQADMEVWEGAEFIARRGTGVRVTITSGPGLDGHDMPAATATVDTVRLTIPHVLDANPGGERQLAAQWDGGSPVVVASLTSRAAATT</sequence>
<evidence type="ECO:0000256" key="2">
    <source>
        <dbReference type="ARBA" id="ARBA00022741"/>
    </source>
</evidence>
<keyword evidence="2" id="KW-0547">Nucleotide-binding</keyword>
<dbReference type="InterPro" id="IPR040999">
    <property type="entry name" value="Mak_N_cap"/>
</dbReference>
<protein>
    <recommendedName>
        <fullName evidence="5">Maltokinase N-terminal cap domain-containing protein</fullName>
    </recommendedName>
</protein>
<dbReference type="Pfam" id="PF18085">
    <property type="entry name" value="Mak_N_cap"/>
    <property type="match status" value="1"/>
</dbReference>
<keyword evidence="1" id="KW-0808">Transferase</keyword>
<evidence type="ECO:0000313" key="6">
    <source>
        <dbReference type="EMBL" id="TDC94137.1"/>
    </source>
</evidence>
<dbReference type="GO" id="GO:0016301">
    <property type="term" value="F:kinase activity"/>
    <property type="evidence" value="ECO:0007669"/>
    <property type="project" value="UniProtKB-KW"/>
</dbReference>
<keyword evidence="4" id="KW-0067">ATP-binding</keyword>
<dbReference type="GO" id="GO:0005524">
    <property type="term" value="F:ATP binding"/>
    <property type="evidence" value="ECO:0007669"/>
    <property type="project" value="UniProtKB-KW"/>
</dbReference>
<accession>A0A4R4UPK2</accession>
<proteinExistence type="predicted"/>
<comment type="caution">
    <text evidence="6">The sequence shown here is derived from an EMBL/GenBank/DDBJ whole genome shotgun (WGS) entry which is preliminary data.</text>
</comment>
<dbReference type="EMBL" id="SMKV01000008">
    <property type="protein sequence ID" value="TDC94137.1"/>
    <property type="molecule type" value="Genomic_DNA"/>
</dbReference>
<reference evidence="6 7" key="1">
    <citation type="submission" date="2019-03" db="EMBL/GenBank/DDBJ databases">
        <title>Draft genome sequences of novel Actinobacteria.</title>
        <authorList>
            <person name="Sahin N."/>
            <person name="Ay H."/>
            <person name="Saygin H."/>
        </authorList>
    </citation>
    <scope>NUCLEOTIDE SEQUENCE [LARGE SCALE GENOMIC DNA]</scope>
    <source>
        <strain evidence="6 7">16K404</strain>
    </source>
</reference>
<evidence type="ECO:0000256" key="1">
    <source>
        <dbReference type="ARBA" id="ARBA00022679"/>
    </source>
</evidence>
<keyword evidence="7" id="KW-1185">Reference proteome</keyword>
<dbReference type="AlphaFoldDB" id="A0A4R4UPK2"/>
<evidence type="ECO:0000313" key="7">
    <source>
        <dbReference type="Proteomes" id="UP000294744"/>
    </source>
</evidence>
<keyword evidence="3" id="KW-0418">Kinase</keyword>
<dbReference type="OrthoDB" id="3787729at2"/>
<name>A0A4R4UPK2_9PSEU</name>
<dbReference type="RefSeq" id="WP_132621551.1">
    <property type="nucleotide sequence ID" value="NZ_SMKV01000008.1"/>
</dbReference>
<evidence type="ECO:0000259" key="5">
    <source>
        <dbReference type="Pfam" id="PF18085"/>
    </source>
</evidence>